<keyword evidence="2" id="KW-1185">Reference proteome</keyword>
<dbReference type="RefSeq" id="WP_378799473.1">
    <property type="nucleotide sequence ID" value="NZ_JBHUER010000007.1"/>
</dbReference>
<accession>A0ABW4KA05</accession>
<gene>
    <name evidence="1" type="ORF">ACFSCV_10145</name>
</gene>
<sequence>MQTEIAWPARDVPETMDRESGITSVEVAERLSEGGTLDRDGLVARFRGFVRRNYITPAALYMGDRKGAYLYGAPEVFIGACLGRLCDHGFNDSDVLLAASNALTNWNVDDWPEGIPTLRADPSRKPLTPAEYLLDMHVTGVDGWALEIGSFRHPDDDRPRIKARVRNGFYRNPGGGSVGTNFHAGDGYELRTLTMIDLATVMAKLVGVVREPGAATH</sequence>
<name>A0ABW4KA05_9HYPH</name>
<comment type="caution">
    <text evidence="1">The sequence shown here is derived from an EMBL/GenBank/DDBJ whole genome shotgun (WGS) entry which is preliminary data.</text>
</comment>
<dbReference type="EMBL" id="JBHUER010000007">
    <property type="protein sequence ID" value="MFD1703363.1"/>
    <property type="molecule type" value="Genomic_DNA"/>
</dbReference>
<protein>
    <submittedName>
        <fullName evidence="1">Uncharacterized protein</fullName>
    </submittedName>
</protein>
<evidence type="ECO:0000313" key="1">
    <source>
        <dbReference type="EMBL" id="MFD1703363.1"/>
    </source>
</evidence>
<evidence type="ECO:0000313" key="2">
    <source>
        <dbReference type="Proteomes" id="UP001597308"/>
    </source>
</evidence>
<proteinExistence type="predicted"/>
<organism evidence="1 2">
    <name type="scientific">Methylopila henanensis</name>
    <dbReference type="NCBI Taxonomy" id="873516"/>
    <lineage>
        <taxon>Bacteria</taxon>
        <taxon>Pseudomonadati</taxon>
        <taxon>Pseudomonadota</taxon>
        <taxon>Alphaproteobacteria</taxon>
        <taxon>Hyphomicrobiales</taxon>
        <taxon>Methylopilaceae</taxon>
        <taxon>Methylopila</taxon>
    </lineage>
</organism>
<reference evidence="2" key="1">
    <citation type="journal article" date="2019" name="Int. J. Syst. Evol. Microbiol.">
        <title>The Global Catalogue of Microorganisms (GCM) 10K type strain sequencing project: providing services to taxonomists for standard genome sequencing and annotation.</title>
        <authorList>
            <consortium name="The Broad Institute Genomics Platform"/>
            <consortium name="The Broad Institute Genome Sequencing Center for Infectious Disease"/>
            <person name="Wu L."/>
            <person name="Ma J."/>
        </authorList>
    </citation>
    <scope>NUCLEOTIDE SEQUENCE [LARGE SCALE GENOMIC DNA]</scope>
    <source>
        <strain evidence="2">KCTC 23707</strain>
    </source>
</reference>
<dbReference type="Proteomes" id="UP001597308">
    <property type="component" value="Unassembled WGS sequence"/>
</dbReference>